<keyword evidence="2" id="KW-0997">Cell inner membrane</keyword>
<dbReference type="NCBIfam" id="TIGR04409">
    <property type="entry name" value="LptC_YrbK"/>
    <property type="match status" value="1"/>
</dbReference>
<protein>
    <submittedName>
        <fullName evidence="7">LPS export ABC transporter periplasmic protein LptC</fullName>
    </submittedName>
</protein>
<evidence type="ECO:0000256" key="3">
    <source>
        <dbReference type="ARBA" id="ARBA00022692"/>
    </source>
</evidence>
<keyword evidence="8" id="KW-1185">Reference proteome</keyword>
<dbReference type="InterPro" id="IPR010664">
    <property type="entry name" value="LipoPS_assembly_LptC-rel"/>
</dbReference>
<sequence>MADRRNLFKWILTVTAILAVAILIAVFFQFRRQQDQYVVPLPDTATRALMRLAQLQQTATKDGRVQWELDAAAAELETGSQRMILTAPEVVFHTEEGDTVHLTAERGVLNTRTNDMEASGNVRVRDDRYTLETEKLIYRHEERLLESDVPVYIHGGAIRLRADTMVYDLNTNQAHFDGHVEGFLYETLAIP</sequence>
<dbReference type="GO" id="GO:0017089">
    <property type="term" value="F:glycolipid transfer activity"/>
    <property type="evidence" value="ECO:0007669"/>
    <property type="project" value="TreeGrafter"/>
</dbReference>
<evidence type="ECO:0000256" key="2">
    <source>
        <dbReference type="ARBA" id="ARBA00022519"/>
    </source>
</evidence>
<name>A0AA41RBN8_9BACT</name>
<evidence type="ECO:0000313" key="8">
    <source>
        <dbReference type="Proteomes" id="UP001165427"/>
    </source>
</evidence>
<comment type="caution">
    <text evidence="7">The sequence shown here is derived from an EMBL/GenBank/DDBJ whole genome shotgun (WGS) entry which is preliminary data.</text>
</comment>
<evidence type="ECO:0000256" key="5">
    <source>
        <dbReference type="ARBA" id="ARBA00023136"/>
    </source>
</evidence>
<dbReference type="InterPro" id="IPR026265">
    <property type="entry name" value="LptC"/>
</dbReference>
<dbReference type="GO" id="GO:0030288">
    <property type="term" value="C:outer membrane-bounded periplasmic space"/>
    <property type="evidence" value="ECO:0007669"/>
    <property type="project" value="TreeGrafter"/>
</dbReference>
<evidence type="ECO:0000256" key="6">
    <source>
        <dbReference type="SAM" id="Phobius"/>
    </source>
</evidence>
<keyword evidence="4 6" id="KW-1133">Transmembrane helix</keyword>
<keyword evidence="5 6" id="KW-0472">Membrane</keyword>
<evidence type="ECO:0000313" key="7">
    <source>
        <dbReference type="EMBL" id="MCJ8502178.1"/>
    </source>
</evidence>
<dbReference type="GO" id="GO:0005886">
    <property type="term" value="C:plasma membrane"/>
    <property type="evidence" value="ECO:0007669"/>
    <property type="project" value="InterPro"/>
</dbReference>
<accession>A0AA41RBN8</accession>
<dbReference type="InterPro" id="IPR052363">
    <property type="entry name" value="LPS_export_LptC"/>
</dbReference>
<proteinExistence type="predicted"/>
<dbReference type="Gene3D" id="2.60.450.10">
    <property type="entry name" value="Lipopolysaccharide (LPS) transport protein A like domain"/>
    <property type="match status" value="1"/>
</dbReference>
<evidence type="ECO:0000256" key="1">
    <source>
        <dbReference type="ARBA" id="ARBA00022475"/>
    </source>
</evidence>
<keyword evidence="3 6" id="KW-0812">Transmembrane</keyword>
<dbReference type="GO" id="GO:0015221">
    <property type="term" value="F:lipopolysaccharide transmembrane transporter activity"/>
    <property type="evidence" value="ECO:0007669"/>
    <property type="project" value="InterPro"/>
</dbReference>
<dbReference type="RefSeq" id="WP_246912492.1">
    <property type="nucleotide sequence ID" value="NZ_JALJRB010000022.1"/>
</dbReference>
<dbReference type="AlphaFoldDB" id="A0AA41RBN8"/>
<dbReference type="Proteomes" id="UP001165427">
    <property type="component" value="Unassembled WGS sequence"/>
</dbReference>
<evidence type="ECO:0000256" key="4">
    <source>
        <dbReference type="ARBA" id="ARBA00022989"/>
    </source>
</evidence>
<dbReference type="EMBL" id="JALJRB010000022">
    <property type="protein sequence ID" value="MCJ8502178.1"/>
    <property type="molecule type" value="Genomic_DNA"/>
</dbReference>
<keyword evidence="1" id="KW-1003">Cell membrane</keyword>
<dbReference type="Pfam" id="PF06835">
    <property type="entry name" value="LptC"/>
    <property type="match status" value="1"/>
</dbReference>
<reference evidence="7" key="1">
    <citation type="submission" date="2022-04" db="EMBL/GenBank/DDBJ databases">
        <title>Desulfatitalea alkaliphila sp. nov., a novel anaerobic sulfate-reducing bacterium isolated from terrestrial mud volcano, Taman Peninsula, Russia.</title>
        <authorList>
            <person name="Khomyakova M.A."/>
            <person name="Merkel A.Y."/>
            <person name="Slobodkin A.I."/>
        </authorList>
    </citation>
    <scope>NUCLEOTIDE SEQUENCE</scope>
    <source>
        <strain evidence="7">M08but</strain>
    </source>
</reference>
<dbReference type="PANTHER" id="PTHR37481:SF1">
    <property type="entry name" value="LIPOPOLYSACCHARIDE EXPORT SYSTEM PROTEIN LPTC"/>
    <property type="match status" value="1"/>
</dbReference>
<feature type="transmembrane region" description="Helical" evidence="6">
    <location>
        <begin position="7"/>
        <end position="30"/>
    </location>
</feature>
<organism evidence="7 8">
    <name type="scientific">Desulfatitalea alkaliphila</name>
    <dbReference type="NCBI Taxonomy" id="2929485"/>
    <lineage>
        <taxon>Bacteria</taxon>
        <taxon>Pseudomonadati</taxon>
        <taxon>Thermodesulfobacteriota</taxon>
        <taxon>Desulfobacteria</taxon>
        <taxon>Desulfobacterales</taxon>
        <taxon>Desulfosarcinaceae</taxon>
        <taxon>Desulfatitalea</taxon>
    </lineage>
</organism>
<dbReference type="PANTHER" id="PTHR37481">
    <property type="entry name" value="LIPOPOLYSACCHARIDE EXPORT SYSTEM PROTEIN LPTC"/>
    <property type="match status" value="1"/>
</dbReference>
<gene>
    <name evidence="7" type="primary">lptC</name>
    <name evidence="7" type="ORF">MRX98_16460</name>
</gene>